<name>A0A0C3NZV9_PISTI</name>
<evidence type="ECO:0000313" key="1">
    <source>
        <dbReference type="EMBL" id="KIO00654.1"/>
    </source>
</evidence>
<dbReference type="Proteomes" id="UP000054217">
    <property type="component" value="Unassembled WGS sequence"/>
</dbReference>
<gene>
    <name evidence="1" type="ORF">M404DRAFT_756012</name>
</gene>
<reference evidence="1 2" key="1">
    <citation type="submission" date="2014-04" db="EMBL/GenBank/DDBJ databases">
        <authorList>
            <consortium name="DOE Joint Genome Institute"/>
            <person name="Kuo A."/>
            <person name="Kohler A."/>
            <person name="Costa M.D."/>
            <person name="Nagy L.G."/>
            <person name="Floudas D."/>
            <person name="Copeland A."/>
            <person name="Barry K.W."/>
            <person name="Cichocki N."/>
            <person name="Veneault-Fourrey C."/>
            <person name="LaButti K."/>
            <person name="Lindquist E.A."/>
            <person name="Lipzen A."/>
            <person name="Lundell T."/>
            <person name="Morin E."/>
            <person name="Murat C."/>
            <person name="Sun H."/>
            <person name="Tunlid A."/>
            <person name="Henrissat B."/>
            <person name="Grigoriev I.V."/>
            <person name="Hibbett D.S."/>
            <person name="Martin F."/>
            <person name="Nordberg H.P."/>
            <person name="Cantor M.N."/>
            <person name="Hua S.X."/>
        </authorList>
    </citation>
    <scope>NUCLEOTIDE SEQUENCE [LARGE SCALE GENOMIC DNA]</scope>
    <source>
        <strain evidence="1 2">Marx 270</strain>
    </source>
</reference>
<organism evidence="1 2">
    <name type="scientific">Pisolithus tinctorius Marx 270</name>
    <dbReference type="NCBI Taxonomy" id="870435"/>
    <lineage>
        <taxon>Eukaryota</taxon>
        <taxon>Fungi</taxon>
        <taxon>Dikarya</taxon>
        <taxon>Basidiomycota</taxon>
        <taxon>Agaricomycotina</taxon>
        <taxon>Agaricomycetes</taxon>
        <taxon>Agaricomycetidae</taxon>
        <taxon>Boletales</taxon>
        <taxon>Sclerodermatineae</taxon>
        <taxon>Pisolithaceae</taxon>
        <taxon>Pisolithus</taxon>
    </lineage>
</organism>
<reference evidence="2" key="2">
    <citation type="submission" date="2015-01" db="EMBL/GenBank/DDBJ databases">
        <title>Evolutionary Origins and Diversification of the Mycorrhizal Mutualists.</title>
        <authorList>
            <consortium name="DOE Joint Genome Institute"/>
            <consortium name="Mycorrhizal Genomics Consortium"/>
            <person name="Kohler A."/>
            <person name="Kuo A."/>
            <person name="Nagy L.G."/>
            <person name="Floudas D."/>
            <person name="Copeland A."/>
            <person name="Barry K.W."/>
            <person name="Cichocki N."/>
            <person name="Veneault-Fourrey C."/>
            <person name="LaButti K."/>
            <person name="Lindquist E.A."/>
            <person name="Lipzen A."/>
            <person name="Lundell T."/>
            <person name="Morin E."/>
            <person name="Murat C."/>
            <person name="Riley R."/>
            <person name="Ohm R."/>
            <person name="Sun H."/>
            <person name="Tunlid A."/>
            <person name="Henrissat B."/>
            <person name="Grigoriev I.V."/>
            <person name="Hibbett D.S."/>
            <person name="Martin F."/>
        </authorList>
    </citation>
    <scope>NUCLEOTIDE SEQUENCE [LARGE SCALE GENOMIC DNA]</scope>
    <source>
        <strain evidence="2">Marx 270</strain>
    </source>
</reference>
<keyword evidence="2" id="KW-1185">Reference proteome</keyword>
<dbReference type="EMBL" id="KN831994">
    <property type="protein sequence ID" value="KIO00654.1"/>
    <property type="molecule type" value="Genomic_DNA"/>
</dbReference>
<sequence>MVSVSANVWTSAHNLVNPQGYPHCGRSISNHDIANCECQPTCLGAPVIIMEELASSKYNYNLFEQRDTTTDRPYLVCIPVLRGSIYHPAPGAQSAYLVGVHVYTLLNAGPKIILVGH</sequence>
<accession>A0A0C3NZV9</accession>
<proteinExistence type="predicted"/>
<evidence type="ECO:0000313" key="2">
    <source>
        <dbReference type="Proteomes" id="UP000054217"/>
    </source>
</evidence>
<dbReference type="HOGENOM" id="CLU_2085770_0_0_1"/>
<dbReference type="InParanoid" id="A0A0C3NZV9"/>
<protein>
    <submittedName>
        <fullName evidence="1">Uncharacterized protein</fullName>
    </submittedName>
</protein>
<dbReference type="AlphaFoldDB" id="A0A0C3NZV9"/>